<dbReference type="EMBL" id="KZ613567">
    <property type="protein sequence ID" value="PMD12089.1"/>
    <property type="molecule type" value="Genomic_DNA"/>
</dbReference>
<keyword evidence="3" id="KW-1185">Reference proteome</keyword>
<name>A0A2J6PDN1_9HELO</name>
<sequence length="210" mass="22423">MDKHGGAIDPFALSFEGPDGVPTQARHNTPSETSMHSTQASPSTPSRSANQRYSVQEEIPVGPPQSKTSTRYRNPDPTYQEHIGAPTHPPQPAQPIPSAPARVENQTYGAQSGAPIASARPAPPTPYRSLEQIPWEPVYPRQSPVSTPAGSVNSISRVPVGTRTSYLPKVQAAVSVAEVRSPAATHTGYEPVSKVSAAKKVAGYFRRIIN</sequence>
<feature type="region of interest" description="Disordered" evidence="1">
    <location>
        <begin position="1"/>
        <end position="127"/>
    </location>
</feature>
<dbReference type="AlphaFoldDB" id="A0A2J6PDN1"/>
<evidence type="ECO:0000256" key="1">
    <source>
        <dbReference type="SAM" id="MobiDB-lite"/>
    </source>
</evidence>
<feature type="compositionally biased region" description="Pro residues" evidence="1">
    <location>
        <begin position="87"/>
        <end position="98"/>
    </location>
</feature>
<protein>
    <submittedName>
        <fullName evidence="2">Uncharacterized protein</fullName>
    </submittedName>
</protein>
<evidence type="ECO:0000313" key="3">
    <source>
        <dbReference type="Proteomes" id="UP000235672"/>
    </source>
</evidence>
<reference evidence="2 3" key="1">
    <citation type="submission" date="2016-05" db="EMBL/GenBank/DDBJ databases">
        <title>A degradative enzymes factory behind the ericoid mycorrhizal symbiosis.</title>
        <authorList>
            <consortium name="DOE Joint Genome Institute"/>
            <person name="Martino E."/>
            <person name="Morin E."/>
            <person name="Grelet G."/>
            <person name="Kuo A."/>
            <person name="Kohler A."/>
            <person name="Daghino S."/>
            <person name="Barry K."/>
            <person name="Choi C."/>
            <person name="Cichocki N."/>
            <person name="Clum A."/>
            <person name="Copeland A."/>
            <person name="Hainaut M."/>
            <person name="Haridas S."/>
            <person name="Labutti K."/>
            <person name="Lindquist E."/>
            <person name="Lipzen A."/>
            <person name="Khouja H.-R."/>
            <person name="Murat C."/>
            <person name="Ohm R."/>
            <person name="Olson A."/>
            <person name="Spatafora J."/>
            <person name="Veneault-Fourrey C."/>
            <person name="Henrissat B."/>
            <person name="Grigoriev I."/>
            <person name="Martin F."/>
            <person name="Perotto S."/>
        </authorList>
    </citation>
    <scope>NUCLEOTIDE SEQUENCE [LARGE SCALE GENOMIC DNA]</scope>
    <source>
        <strain evidence="2 3">UAMH 7357</strain>
    </source>
</reference>
<feature type="compositionally biased region" description="Polar residues" evidence="1">
    <location>
        <begin position="25"/>
        <end position="54"/>
    </location>
</feature>
<organism evidence="2 3">
    <name type="scientific">Hyaloscypha hepaticicola</name>
    <dbReference type="NCBI Taxonomy" id="2082293"/>
    <lineage>
        <taxon>Eukaryota</taxon>
        <taxon>Fungi</taxon>
        <taxon>Dikarya</taxon>
        <taxon>Ascomycota</taxon>
        <taxon>Pezizomycotina</taxon>
        <taxon>Leotiomycetes</taxon>
        <taxon>Helotiales</taxon>
        <taxon>Hyaloscyphaceae</taxon>
        <taxon>Hyaloscypha</taxon>
    </lineage>
</organism>
<accession>A0A2J6PDN1</accession>
<evidence type="ECO:0000313" key="2">
    <source>
        <dbReference type="EMBL" id="PMD12089.1"/>
    </source>
</evidence>
<dbReference type="Proteomes" id="UP000235672">
    <property type="component" value="Unassembled WGS sequence"/>
</dbReference>
<gene>
    <name evidence="2" type="ORF">NA56DRAFT_38732</name>
</gene>
<proteinExistence type="predicted"/>